<dbReference type="RefSeq" id="WP_264488485.1">
    <property type="nucleotide sequence ID" value="NZ_JAPDDT010000007.1"/>
</dbReference>
<keyword evidence="1" id="KW-0732">Signal</keyword>
<dbReference type="EMBL" id="JAPDDT010000007">
    <property type="protein sequence ID" value="MCW1924376.1"/>
    <property type="molecule type" value="Genomic_DNA"/>
</dbReference>
<reference evidence="2 3" key="1">
    <citation type="submission" date="2022-10" db="EMBL/GenBank/DDBJ databases">
        <title>Luteolibacter arcticus strain CCTCC AB 2014275, whole genome shotgun sequencing project.</title>
        <authorList>
            <person name="Zhao G."/>
            <person name="Shen L."/>
        </authorList>
    </citation>
    <scope>NUCLEOTIDE SEQUENCE [LARGE SCALE GENOMIC DNA]</scope>
    <source>
        <strain evidence="2 3">CCTCC AB 2014275</strain>
    </source>
</reference>
<name>A0ABT3GLI8_9BACT</name>
<feature type="chain" id="PRO_5046547091" evidence="1">
    <location>
        <begin position="23"/>
        <end position="119"/>
    </location>
</feature>
<keyword evidence="3" id="KW-1185">Reference proteome</keyword>
<gene>
    <name evidence="2" type="ORF">OKA05_17550</name>
</gene>
<organism evidence="2 3">
    <name type="scientific">Luteolibacter arcticus</name>
    <dbReference type="NCBI Taxonomy" id="1581411"/>
    <lineage>
        <taxon>Bacteria</taxon>
        <taxon>Pseudomonadati</taxon>
        <taxon>Verrucomicrobiota</taxon>
        <taxon>Verrucomicrobiia</taxon>
        <taxon>Verrucomicrobiales</taxon>
        <taxon>Verrucomicrobiaceae</taxon>
        <taxon>Luteolibacter</taxon>
    </lineage>
</organism>
<comment type="caution">
    <text evidence="2">The sequence shown here is derived from an EMBL/GenBank/DDBJ whole genome shotgun (WGS) entry which is preliminary data.</text>
</comment>
<feature type="signal peptide" evidence="1">
    <location>
        <begin position="1"/>
        <end position="22"/>
    </location>
</feature>
<evidence type="ECO:0000256" key="1">
    <source>
        <dbReference type="SAM" id="SignalP"/>
    </source>
</evidence>
<accession>A0ABT3GLI8</accession>
<proteinExistence type="predicted"/>
<sequence length="119" mass="12924">MTRSRFLLHACLFLAGVPLLNAAELPPEEKAKIEGLISHVAGLKGATFIRNGKDYDAASAAKFLKGKWEAQGKQIRSATEFIEKIGTKSSTTGRAYRIKLADGKETDCGPYLTGLLKKK</sequence>
<dbReference type="Pfam" id="PF17263">
    <property type="entry name" value="DUF5329"/>
    <property type="match status" value="1"/>
</dbReference>
<dbReference type="Proteomes" id="UP001320876">
    <property type="component" value="Unassembled WGS sequence"/>
</dbReference>
<evidence type="ECO:0000313" key="2">
    <source>
        <dbReference type="EMBL" id="MCW1924376.1"/>
    </source>
</evidence>
<protein>
    <submittedName>
        <fullName evidence="2">DUF5329 domain-containing protein</fullName>
    </submittedName>
</protein>
<evidence type="ECO:0000313" key="3">
    <source>
        <dbReference type="Proteomes" id="UP001320876"/>
    </source>
</evidence>
<dbReference type="InterPro" id="IPR035242">
    <property type="entry name" value="DUF5329"/>
</dbReference>